<keyword evidence="2 6" id="KW-0489">Methyltransferase</keyword>
<feature type="domain" description="tRNA/rRNA methyltransferase SpoU type" evidence="8">
    <location>
        <begin position="2"/>
        <end position="140"/>
    </location>
</feature>
<dbReference type="SUPFAM" id="SSF75217">
    <property type="entry name" value="alpha/beta knot"/>
    <property type="match status" value="1"/>
</dbReference>
<comment type="subunit">
    <text evidence="6">Homodimer.</text>
</comment>
<dbReference type="GO" id="GO:0002130">
    <property type="term" value="P:wobble position ribose methylation"/>
    <property type="evidence" value="ECO:0007669"/>
    <property type="project" value="TreeGrafter"/>
</dbReference>
<dbReference type="Proteomes" id="UP000281192">
    <property type="component" value="Chromosome"/>
</dbReference>
<keyword evidence="1 6" id="KW-0963">Cytoplasm</keyword>
<dbReference type="Pfam" id="PF00588">
    <property type="entry name" value="SpoU_methylase"/>
    <property type="match status" value="1"/>
</dbReference>
<dbReference type="GO" id="GO:0003723">
    <property type="term" value="F:RNA binding"/>
    <property type="evidence" value="ECO:0007669"/>
    <property type="project" value="InterPro"/>
</dbReference>
<keyword evidence="3 6" id="KW-0808">Transferase</keyword>
<organism evidence="10 11">
    <name type="scientific">Caulobacter flavus</name>
    <dbReference type="NCBI Taxonomy" id="1679497"/>
    <lineage>
        <taxon>Bacteria</taxon>
        <taxon>Pseudomonadati</taxon>
        <taxon>Pseudomonadota</taxon>
        <taxon>Alphaproteobacteria</taxon>
        <taxon>Caulobacterales</taxon>
        <taxon>Caulobacteraceae</taxon>
        <taxon>Caulobacter</taxon>
    </lineage>
</organism>
<sequence>MRLALFQPGIPQNVGAAIRLSACLDVGLDVIEPCSFPLDDKSLKRAALDYGPLAHLTRHDSWETFLQAPERAHGRLVLFTTRGERSFHDFAFQPGDTLLFGNESRGAPEEVHAAVDARVVIPLRSQARSLNVSVTAGMALAEALRQTDGFPSLAALRT</sequence>
<dbReference type="PANTHER" id="PTHR42971:SF1">
    <property type="entry name" value="TRNA (CYTIDINE(34)-2'-O)-METHYLTRANSFERASE"/>
    <property type="match status" value="1"/>
</dbReference>
<gene>
    <name evidence="6" type="primary">trmL</name>
    <name evidence="9" type="ORF">C1707_10535</name>
    <name evidence="10" type="ORF">CFHF_22010</name>
</gene>
<protein>
    <recommendedName>
        <fullName evidence="6">tRNA (cytidine(34)-2'-O)-methyltransferase</fullName>
        <ecNumber evidence="6">2.1.1.207</ecNumber>
    </recommendedName>
    <alternativeName>
        <fullName evidence="6">tRNA (cytidine/uridine-2'-O-)-methyltransferase TrmL</fullName>
    </alternativeName>
</protein>
<accession>A0A2N5CN79</accession>
<evidence type="ECO:0000259" key="8">
    <source>
        <dbReference type="Pfam" id="PF00588"/>
    </source>
</evidence>
<comment type="caution">
    <text evidence="6">Lacks conserved residue(s) required for the propagation of feature annotation.</text>
</comment>
<keyword evidence="5 6" id="KW-0819">tRNA processing</keyword>
<feature type="binding site" evidence="6 7">
    <location>
        <position position="121"/>
    </location>
    <ligand>
        <name>S-adenosyl-L-methionine</name>
        <dbReference type="ChEBI" id="CHEBI:59789"/>
    </ligand>
</feature>
<dbReference type="InterPro" id="IPR029028">
    <property type="entry name" value="Alpha/beta_knot_MTases"/>
</dbReference>
<evidence type="ECO:0000256" key="3">
    <source>
        <dbReference type="ARBA" id="ARBA00022679"/>
    </source>
</evidence>
<dbReference type="KEGG" id="cfh:C1707_10535"/>
<keyword evidence="12" id="KW-1185">Reference proteome</keyword>
<comment type="catalytic activity">
    <reaction evidence="6">
        <text>cytidine(34) in tRNA + S-adenosyl-L-methionine = 2'-O-methylcytidine(34) in tRNA + S-adenosyl-L-homocysteine + H(+)</text>
        <dbReference type="Rhea" id="RHEA:43084"/>
        <dbReference type="Rhea" id="RHEA-COMP:10331"/>
        <dbReference type="Rhea" id="RHEA-COMP:10332"/>
        <dbReference type="ChEBI" id="CHEBI:15378"/>
        <dbReference type="ChEBI" id="CHEBI:57856"/>
        <dbReference type="ChEBI" id="CHEBI:59789"/>
        <dbReference type="ChEBI" id="CHEBI:74495"/>
        <dbReference type="ChEBI" id="CHEBI:82748"/>
        <dbReference type="EC" id="2.1.1.207"/>
    </reaction>
</comment>
<evidence type="ECO:0000256" key="7">
    <source>
        <dbReference type="PIRSR" id="PIRSR029256-1"/>
    </source>
</evidence>
<dbReference type="InterPro" id="IPR029026">
    <property type="entry name" value="tRNA_m1G_MTases_N"/>
</dbReference>
<dbReference type="EC" id="2.1.1.207" evidence="6"/>
<reference evidence="10 11" key="1">
    <citation type="submission" date="2017-12" db="EMBL/GenBank/DDBJ databases">
        <title>The genome sequence of Caulobacter flavus CGMCC1 15093.</title>
        <authorList>
            <person name="Gao J."/>
            <person name="Mao X."/>
            <person name="Sun J."/>
        </authorList>
    </citation>
    <scope>NUCLEOTIDE SEQUENCE [LARGE SCALE GENOMIC DNA]</scope>
    <source>
        <strain evidence="10 11">CGMCC1 15093</strain>
    </source>
</reference>
<comment type="function">
    <text evidence="6">Methylates the ribose at the nucleotide 34 wobble position in the two leucyl isoacceptors tRNA(Leu)(CmAA) and tRNA(Leu)(cmnm5UmAA). Catalyzes the methyl transfer from S-adenosyl-L-methionine to the 2'-OH of the wobble nucleotide.</text>
</comment>
<dbReference type="InterPro" id="IPR016914">
    <property type="entry name" value="TrmL"/>
</dbReference>
<dbReference type="EMBL" id="CP026100">
    <property type="protein sequence ID" value="AYV46666.1"/>
    <property type="molecule type" value="Genomic_DNA"/>
</dbReference>
<evidence type="ECO:0000256" key="6">
    <source>
        <dbReference type="HAMAP-Rule" id="MF_01885"/>
    </source>
</evidence>
<comment type="catalytic activity">
    <reaction evidence="6">
        <text>5-carboxymethylaminomethyluridine(34) in tRNA(Leu) + S-adenosyl-L-methionine = 5-carboxymethylaminomethyl-2'-O-methyluridine(34) in tRNA(Leu) + S-adenosyl-L-homocysteine + H(+)</text>
        <dbReference type="Rhea" id="RHEA:43088"/>
        <dbReference type="Rhea" id="RHEA-COMP:10333"/>
        <dbReference type="Rhea" id="RHEA-COMP:10334"/>
        <dbReference type="ChEBI" id="CHEBI:15378"/>
        <dbReference type="ChEBI" id="CHEBI:57856"/>
        <dbReference type="ChEBI" id="CHEBI:59789"/>
        <dbReference type="ChEBI" id="CHEBI:74508"/>
        <dbReference type="ChEBI" id="CHEBI:74511"/>
        <dbReference type="EC" id="2.1.1.207"/>
    </reaction>
</comment>
<dbReference type="HAMAP" id="MF_01885">
    <property type="entry name" value="tRNA_methyltr_TrmL"/>
    <property type="match status" value="1"/>
</dbReference>
<comment type="subcellular location">
    <subcellularLocation>
        <location evidence="6">Cytoplasm</location>
    </subcellularLocation>
</comment>
<evidence type="ECO:0000313" key="10">
    <source>
        <dbReference type="EMBL" id="PLR07902.1"/>
    </source>
</evidence>
<evidence type="ECO:0000256" key="4">
    <source>
        <dbReference type="ARBA" id="ARBA00022691"/>
    </source>
</evidence>
<evidence type="ECO:0000256" key="1">
    <source>
        <dbReference type="ARBA" id="ARBA00022490"/>
    </source>
</evidence>
<dbReference type="EMBL" id="PJRQ01000044">
    <property type="protein sequence ID" value="PLR07902.1"/>
    <property type="molecule type" value="Genomic_DNA"/>
</dbReference>
<dbReference type="Gene3D" id="3.40.1280.10">
    <property type="match status" value="1"/>
</dbReference>
<reference evidence="9 12" key="2">
    <citation type="submission" date="2018-01" db="EMBL/GenBank/DDBJ databases">
        <title>Complete genome sequence of Caulobacter flavus RHGG3.</title>
        <authorList>
            <person name="Yang E."/>
        </authorList>
    </citation>
    <scope>NUCLEOTIDE SEQUENCE [LARGE SCALE GENOMIC DNA]</scope>
    <source>
        <strain evidence="9 12">RHGG3</strain>
    </source>
</reference>
<feature type="binding site" evidence="6 7">
    <location>
        <position position="129"/>
    </location>
    <ligand>
        <name>S-adenosyl-L-methionine</name>
        <dbReference type="ChEBI" id="CHEBI:59789"/>
    </ligand>
</feature>
<feature type="binding site" evidence="6 7">
    <location>
        <position position="101"/>
    </location>
    <ligand>
        <name>S-adenosyl-L-methionine</name>
        <dbReference type="ChEBI" id="CHEBI:59789"/>
    </ligand>
</feature>
<dbReference type="AlphaFoldDB" id="A0A2N5CN79"/>
<dbReference type="Proteomes" id="UP000234483">
    <property type="component" value="Unassembled WGS sequence"/>
</dbReference>
<dbReference type="CDD" id="cd18094">
    <property type="entry name" value="SpoU-like_TrmL"/>
    <property type="match status" value="1"/>
</dbReference>
<evidence type="ECO:0000313" key="11">
    <source>
        <dbReference type="Proteomes" id="UP000234483"/>
    </source>
</evidence>
<comment type="similarity">
    <text evidence="6">Belongs to the class IV-like SAM-binding methyltransferase superfamily. RNA methyltransferase TrmH family. TrmL subfamily.</text>
</comment>
<dbReference type="PANTHER" id="PTHR42971">
    <property type="entry name" value="TRNA (CYTIDINE(34)-2'-O)-METHYLTRANSFERASE"/>
    <property type="match status" value="1"/>
</dbReference>
<dbReference type="GO" id="GO:0008757">
    <property type="term" value="F:S-adenosylmethionine-dependent methyltransferase activity"/>
    <property type="evidence" value="ECO:0007669"/>
    <property type="project" value="UniProtKB-UniRule"/>
</dbReference>
<dbReference type="PIRSF" id="PIRSF029256">
    <property type="entry name" value="SpoU_TrmH_prd"/>
    <property type="match status" value="1"/>
</dbReference>
<evidence type="ECO:0000313" key="12">
    <source>
        <dbReference type="Proteomes" id="UP000281192"/>
    </source>
</evidence>
<evidence type="ECO:0000313" key="9">
    <source>
        <dbReference type="EMBL" id="AYV46666.1"/>
    </source>
</evidence>
<dbReference type="RefSeq" id="WP_101715069.1">
    <property type="nucleotide sequence ID" value="NZ_CP026100.1"/>
</dbReference>
<dbReference type="OrthoDB" id="9789043at2"/>
<dbReference type="GO" id="GO:0008175">
    <property type="term" value="F:tRNA methyltransferase activity"/>
    <property type="evidence" value="ECO:0007669"/>
    <property type="project" value="UniProtKB-UniRule"/>
</dbReference>
<keyword evidence="4 6" id="KW-0949">S-adenosyl-L-methionine</keyword>
<dbReference type="InterPro" id="IPR001537">
    <property type="entry name" value="SpoU_MeTrfase"/>
</dbReference>
<proteinExistence type="inferred from homology"/>
<evidence type="ECO:0000256" key="5">
    <source>
        <dbReference type="ARBA" id="ARBA00022694"/>
    </source>
</evidence>
<evidence type="ECO:0000256" key="2">
    <source>
        <dbReference type="ARBA" id="ARBA00022603"/>
    </source>
</evidence>
<dbReference type="GO" id="GO:0005737">
    <property type="term" value="C:cytoplasm"/>
    <property type="evidence" value="ECO:0007669"/>
    <property type="project" value="UniProtKB-SubCell"/>
</dbReference>
<name>A0A2N5CN79_9CAUL</name>